<dbReference type="InterPro" id="IPR050275">
    <property type="entry name" value="PGM_Phosphatase"/>
</dbReference>
<reference evidence="6 7" key="1">
    <citation type="submission" date="2017-12" db="EMBL/GenBank/DDBJ databases">
        <title>The genome sequence of Caulobacter flavus CGMCC1 15093.</title>
        <authorList>
            <person name="Gao J."/>
            <person name="Mao X."/>
            <person name="Sun J."/>
        </authorList>
    </citation>
    <scope>NUCLEOTIDE SEQUENCE [LARGE SCALE GENOMIC DNA]</scope>
    <source>
        <strain evidence="6 7">CGMCC1 15093</strain>
    </source>
</reference>
<keyword evidence="8" id="KW-1185">Reference proteome</keyword>
<organism evidence="6 7">
    <name type="scientific">Caulobacter flavus</name>
    <dbReference type="NCBI Taxonomy" id="1679497"/>
    <lineage>
        <taxon>Bacteria</taxon>
        <taxon>Pseudomonadati</taxon>
        <taxon>Pseudomonadota</taxon>
        <taxon>Alphaproteobacteria</taxon>
        <taxon>Caulobacterales</taxon>
        <taxon>Caulobacteraceae</taxon>
        <taxon>Caulobacter</taxon>
    </lineage>
</organism>
<dbReference type="Proteomes" id="UP000281192">
    <property type="component" value="Chromosome"/>
</dbReference>
<dbReference type="Gene3D" id="3.40.50.1240">
    <property type="entry name" value="Phosphoglycerate mutase-like"/>
    <property type="match status" value="1"/>
</dbReference>
<accession>A0A2N5CQQ4</accession>
<dbReference type="SMART" id="SM00855">
    <property type="entry name" value="PGAM"/>
    <property type="match status" value="1"/>
</dbReference>
<dbReference type="KEGG" id="cfh:C1707_22425"/>
<evidence type="ECO:0000313" key="7">
    <source>
        <dbReference type="Proteomes" id="UP000234483"/>
    </source>
</evidence>
<dbReference type="InterPro" id="IPR029033">
    <property type="entry name" value="His_PPase_superfam"/>
</dbReference>
<evidence type="ECO:0000313" key="5">
    <source>
        <dbReference type="EMBL" id="AYV48792.1"/>
    </source>
</evidence>
<dbReference type="GO" id="GO:0016791">
    <property type="term" value="F:phosphatase activity"/>
    <property type="evidence" value="ECO:0007669"/>
    <property type="project" value="TreeGrafter"/>
</dbReference>
<dbReference type="RefSeq" id="WP_101714285.1">
    <property type="nucleotide sequence ID" value="NZ_CP026100.1"/>
</dbReference>
<protein>
    <submittedName>
        <fullName evidence="6">Histidine phosphatase family protein</fullName>
    </submittedName>
</protein>
<dbReference type="PIRSF" id="PIRSF000709">
    <property type="entry name" value="6PFK_2-Ptase"/>
    <property type="match status" value="1"/>
</dbReference>
<dbReference type="PANTHER" id="PTHR48100:SF1">
    <property type="entry name" value="HISTIDINE PHOSPHATASE FAMILY PROTEIN-RELATED"/>
    <property type="match status" value="1"/>
</dbReference>
<sequence>MIYLCRHGQTEFNREGRFQGQTESDLTALGRAQARAMGDLLADLVAREPSDAWRIVASPLRRARHTAAAIAERTGLPLSFDDRLLEISVGEWSGRLREDIRRDNPELFASYEWAFRAPGGETFEDVTARVAGWLADQAPEGERRLIVVSHGVAGRLLRGAYAGLSRADTLAQEVPQDAVYRLLGGQIDRFDCAPVEDPEFA</sequence>
<evidence type="ECO:0000313" key="6">
    <source>
        <dbReference type="EMBL" id="PLR10324.1"/>
    </source>
</evidence>
<gene>
    <name evidence="5" type="ORF">C1707_22425</name>
    <name evidence="6" type="ORF">CFHF_17590</name>
</gene>
<dbReference type="GO" id="GO:0005737">
    <property type="term" value="C:cytoplasm"/>
    <property type="evidence" value="ECO:0007669"/>
    <property type="project" value="TreeGrafter"/>
</dbReference>
<dbReference type="EMBL" id="PJRQ01000038">
    <property type="protein sequence ID" value="PLR10324.1"/>
    <property type="molecule type" value="Genomic_DNA"/>
</dbReference>
<name>A0A2N5CQQ4_9CAUL</name>
<dbReference type="OrthoDB" id="9781415at2"/>
<keyword evidence="2" id="KW-0413">Isomerase</keyword>
<dbReference type="PROSITE" id="PS00175">
    <property type="entry name" value="PG_MUTASE"/>
    <property type="match status" value="1"/>
</dbReference>
<evidence type="ECO:0000313" key="8">
    <source>
        <dbReference type="Proteomes" id="UP000281192"/>
    </source>
</evidence>
<dbReference type="SUPFAM" id="SSF53254">
    <property type="entry name" value="Phosphoglycerate mutase-like"/>
    <property type="match status" value="1"/>
</dbReference>
<evidence type="ECO:0000256" key="1">
    <source>
        <dbReference type="ARBA" id="ARBA00023152"/>
    </source>
</evidence>
<feature type="binding site" evidence="4">
    <location>
        <begin position="6"/>
        <end position="13"/>
    </location>
    <ligand>
        <name>substrate</name>
    </ligand>
</feature>
<dbReference type="EMBL" id="CP026100">
    <property type="protein sequence ID" value="AYV48792.1"/>
    <property type="molecule type" value="Genomic_DNA"/>
</dbReference>
<evidence type="ECO:0000256" key="3">
    <source>
        <dbReference type="PIRSR" id="PIRSR613078-1"/>
    </source>
</evidence>
<feature type="binding site" evidence="4">
    <location>
        <position position="62"/>
    </location>
    <ligand>
        <name>substrate</name>
    </ligand>
</feature>
<dbReference type="CDD" id="cd07067">
    <property type="entry name" value="HP_PGM_like"/>
    <property type="match status" value="1"/>
</dbReference>
<dbReference type="PANTHER" id="PTHR48100">
    <property type="entry name" value="BROAD-SPECIFICITY PHOSPHATASE YOR283W-RELATED"/>
    <property type="match status" value="1"/>
</dbReference>
<reference evidence="5 8" key="2">
    <citation type="submission" date="2018-01" db="EMBL/GenBank/DDBJ databases">
        <title>Complete genome sequence of Caulobacter flavus RHGG3.</title>
        <authorList>
            <person name="Yang E."/>
        </authorList>
    </citation>
    <scope>NUCLEOTIDE SEQUENCE [LARGE SCALE GENOMIC DNA]</scope>
    <source>
        <strain evidence="5 8">RHGG3</strain>
    </source>
</reference>
<dbReference type="InterPro" id="IPR013078">
    <property type="entry name" value="His_Pase_superF_clade-1"/>
</dbReference>
<dbReference type="Proteomes" id="UP000234483">
    <property type="component" value="Unassembled WGS sequence"/>
</dbReference>
<dbReference type="AlphaFoldDB" id="A0A2N5CQQ4"/>
<feature type="active site" description="Proton donor/acceptor" evidence="3">
    <location>
        <position position="86"/>
    </location>
</feature>
<dbReference type="InterPro" id="IPR001345">
    <property type="entry name" value="PG/BPGM_mutase_AS"/>
</dbReference>
<evidence type="ECO:0000256" key="4">
    <source>
        <dbReference type="PIRSR" id="PIRSR613078-2"/>
    </source>
</evidence>
<feature type="active site" description="Tele-phosphohistidine intermediate" evidence="3">
    <location>
        <position position="7"/>
    </location>
</feature>
<keyword evidence="1" id="KW-0324">Glycolysis</keyword>
<proteinExistence type="predicted"/>
<evidence type="ECO:0000256" key="2">
    <source>
        <dbReference type="ARBA" id="ARBA00023235"/>
    </source>
</evidence>
<dbReference type="Pfam" id="PF00300">
    <property type="entry name" value="His_Phos_1"/>
    <property type="match status" value="1"/>
</dbReference>